<evidence type="ECO:0000313" key="3">
    <source>
        <dbReference type="Proteomes" id="UP000572984"/>
    </source>
</evidence>
<gene>
    <name evidence="2" type="ORF">H0S73_00430</name>
</gene>
<keyword evidence="3" id="KW-1185">Reference proteome</keyword>
<dbReference type="EMBL" id="JACDXJ010000001">
    <property type="protein sequence ID" value="MBA1154589.1"/>
    <property type="molecule type" value="Genomic_DNA"/>
</dbReference>
<dbReference type="Pfam" id="PF13410">
    <property type="entry name" value="GST_C_2"/>
    <property type="match status" value="1"/>
</dbReference>
<protein>
    <submittedName>
        <fullName evidence="2">Glutathione S-transferase</fullName>
    </submittedName>
</protein>
<dbReference type="InterPro" id="IPR036282">
    <property type="entry name" value="Glutathione-S-Trfase_C_sf"/>
</dbReference>
<dbReference type="GO" id="GO:0016740">
    <property type="term" value="F:transferase activity"/>
    <property type="evidence" value="ECO:0007669"/>
    <property type="project" value="UniProtKB-KW"/>
</dbReference>
<sequence length="207" mass="22965">MTALKLFHSPASPYVRKVLVSAHEKGVENQIELLPSAAGPVKRDQAIVSHNPSGKVPTAILPDGQSLFDSRVICAYVDTLSDTPRLVPASHEERFRALTLEALADSILDAALLCRYETVLRPEEKRWTDWYNGQMEKVDSGLDDLSRNWLTALQGPISAGTIAVACALGYLDFRFSDKDWRTGRDALASWYGEFAKRDSMKATWPQG</sequence>
<accession>A0A838BHJ3</accession>
<comment type="caution">
    <text evidence="2">The sequence shown here is derived from an EMBL/GenBank/DDBJ whole genome shotgun (WGS) entry which is preliminary data.</text>
</comment>
<dbReference type="CDD" id="cd03049">
    <property type="entry name" value="GST_N_3"/>
    <property type="match status" value="1"/>
</dbReference>
<dbReference type="SUPFAM" id="SSF47616">
    <property type="entry name" value="GST C-terminal domain-like"/>
    <property type="match status" value="1"/>
</dbReference>
<dbReference type="RefSeq" id="WP_181050287.1">
    <property type="nucleotide sequence ID" value="NZ_JACDXJ010000001.1"/>
</dbReference>
<dbReference type="PANTHER" id="PTHR43968:SF6">
    <property type="entry name" value="GLUTATHIONE S-TRANSFERASE OMEGA"/>
    <property type="match status" value="1"/>
</dbReference>
<dbReference type="Proteomes" id="UP000572984">
    <property type="component" value="Unassembled WGS sequence"/>
</dbReference>
<dbReference type="PROSITE" id="PS50404">
    <property type="entry name" value="GST_NTER"/>
    <property type="match status" value="1"/>
</dbReference>
<dbReference type="SUPFAM" id="SSF52833">
    <property type="entry name" value="Thioredoxin-like"/>
    <property type="match status" value="1"/>
</dbReference>
<dbReference type="InterPro" id="IPR050983">
    <property type="entry name" value="GST_Omega/HSP26"/>
</dbReference>
<proteinExistence type="predicted"/>
<dbReference type="InterPro" id="IPR004045">
    <property type="entry name" value="Glutathione_S-Trfase_N"/>
</dbReference>
<dbReference type="Gene3D" id="3.40.30.10">
    <property type="entry name" value="Glutaredoxin"/>
    <property type="match status" value="1"/>
</dbReference>
<dbReference type="PANTHER" id="PTHR43968">
    <property type="match status" value="1"/>
</dbReference>
<evidence type="ECO:0000313" key="2">
    <source>
        <dbReference type="EMBL" id="MBA1154589.1"/>
    </source>
</evidence>
<evidence type="ECO:0000259" key="1">
    <source>
        <dbReference type="PROSITE" id="PS50404"/>
    </source>
</evidence>
<feature type="domain" description="GST N-terminal" evidence="1">
    <location>
        <begin position="2"/>
        <end position="85"/>
    </location>
</feature>
<dbReference type="GO" id="GO:0005737">
    <property type="term" value="C:cytoplasm"/>
    <property type="evidence" value="ECO:0007669"/>
    <property type="project" value="TreeGrafter"/>
</dbReference>
<dbReference type="Pfam" id="PF13409">
    <property type="entry name" value="GST_N_2"/>
    <property type="match status" value="1"/>
</dbReference>
<dbReference type="Gene3D" id="1.20.1050.10">
    <property type="match status" value="1"/>
</dbReference>
<reference evidence="2 3" key="1">
    <citation type="submission" date="2020-07" db="EMBL/GenBank/DDBJ databases">
        <title>Draft genome and description of Microvirga mediterraneensis Marseille-Q2068 sp. nov.</title>
        <authorList>
            <person name="Boxberger M."/>
        </authorList>
    </citation>
    <scope>NUCLEOTIDE SEQUENCE [LARGE SCALE GENOMIC DNA]</scope>
    <source>
        <strain evidence="2 3">Marseille-Q2068</strain>
    </source>
</reference>
<dbReference type="InterPro" id="IPR036249">
    <property type="entry name" value="Thioredoxin-like_sf"/>
</dbReference>
<name>A0A838BHJ3_9HYPH</name>
<dbReference type="AlphaFoldDB" id="A0A838BHJ3"/>
<keyword evidence="2" id="KW-0808">Transferase</keyword>
<organism evidence="2 3">
    <name type="scientific">Microvirga mediterraneensis</name>
    <dbReference type="NCBI Taxonomy" id="2754695"/>
    <lineage>
        <taxon>Bacteria</taxon>
        <taxon>Pseudomonadati</taxon>
        <taxon>Pseudomonadota</taxon>
        <taxon>Alphaproteobacteria</taxon>
        <taxon>Hyphomicrobiales</taxon>
        <taxon>Methylobacteriaceae</taxon>
        <taxon>Microvirga</taxon>
    </lineage>
</organism>
<dbReference type="CDD" id="cd03205">
    <property type="entry name" value="GST_C_6"/>
    <property type="match status" value="1"/>
</dbReference>